<accession>A0A060UU74</accession>
<evidence type="ECO:0000256" key="1">
    <source>
        <dbReference type="SAM" id="MobiDB-lite"/>
    </source>
</evidence>
<proteinExistence type="predicted"/>
<sequence length="452" mass="48149">MSREYVPGMDEDQPGSAGAGEMPEPQPPRPPLLRHVRELLTNPPAVRWLIRDIIEQDTLSLIYGPSGHGKSFVALSMAAAIATGSAWFDCKTSQGPVVYLAGEGYAGIGRRLRVWQLANPDAHLEDAPLFVSRRIVAMANGADALAEIDAAITEAGTGTPSVVFVDTLARAAVGLDENSAADMGLLMAACDEIRHKYDCCVVIVHHAGHDASRARGSTAIKGTLDTEIQIARDGPGGPIEMKCTKPKDSEGFAPFYFQLKSTDTCWVDEDMQPVFSAVLERTEKGGEDGQHEQLGKNQTLCLGVLREMYANRQKNLEQGGHGNGSAKVTLIDWREGTGLNKQRFYDAKTALVKLGLVQMQGVIAKVTGNGPVTVGNETLLGTGVTSGNGGSIGPRTPLPLRDGKPDTVGILETGGKSANPDNHPLAETITQTDEGAPAPLRLVSRNRGKEMK</sequence>
<dbReference type="InterPro" id="IPR003593">
    <property type="entry name" value="AAA+_ATPase"/>
</dbReference>
<dbReference type="InterPro" id="IPR027417">
    <property type="entry name" value="P-loop_NTPase"/>
</dbReference>
<dbReference type="SMART" id="SM00382">
    <property type="entry name" value="AAA"/>
    <property type="match status" value="1"/>
</dbReference>
<dbReference type="EMBL" id="LT841305">
    <property type="protein sequence ID" value="SMH65495.1"/>
    <property type="molecule type" value="Genomic_DNA"/>
</dbReference>
<dbReference type="EMBL" id="CCCS020000057">
    <property type="protein sequence ID" value="CDQ11940.1"/>
    <property type="molecule type" value="Genomic_DNA"/>
</dbReference>
<evidence type="ECO:0000313" key="5">
    <source>
        <dbReference type="Proteomes" id="UP000193925"/>
    </source>
</evidence>
<dbReference type="InterPro" id="IPR038724">
    <property type="entry name" value="RepA"/>
</dbReference>
<dbReference type="CDD" id="cd01125">
    <property type="entry name" value="RepA_RSF1010_like"/>
    <property type="match status" value="1"/>
</dbReference>
<keyword evidence="5" id="KW-1185">Reference proteome</keyword>
<feature type="domain" description="AAA+ ATPase" evidence="2">
    <location>
        <begin position="56"/>
        <end position="234"/>
    </location>
</feature>
<reference evidence="4 5" key="3">
    <citation type="submission" date="2017-03" db="EMBL/GenBank/DDBJ databases">
        <authorList>
            <person name="Regsiter A."/>
            <person name="William W."/>
        </authorList>
    </citation>
    <scope>NUCLEOTIDE SEQUENCE [LARGE SCALE GENOMIC DNA]</scope>
    <source>
        <strain evidence="4">PRJEB5721</strain>
    </source>
</reference>
<evidence type="ECO:0000313" key="4">
    <source>
        <dbReference type="EMBL" id="SMH65495.1"/>
    </source>
</evidence>
<dbReference type="Pfam" id="PF13481">
    <property type="entry name" value="AAA_25"/>
    <property type="match status" value="1"/>
</dbReference>
<dbReference type="Gene3D" id="3.40.50.300">
    <property type="entry name" value="P-loop containing nucleotide triphosphate hydrolases"/>
    <property type="match status" value="1"/>
</dbReference>
<organism evidence="3">
    <name type="scientific">Acidithiobacillus ferrivorans</name>
    <dbReference type="NCBI Taxonomy" id="160808"/>
    <lineage>
        <taxon>Bacteria</taxon>
        <taxon>Pseudomonadati</taxon>
        <taxon>Pseudomonadota</taxon>
        <taxon>Acidithiobacillia</taxon>
        <taxon>Acidithiobacillales</taxon>
        <taxon>Acidithiobacillaceae</taxon>
        <taxon>Acidithiobacillus</taxon>
    </lineage>
</organism>
<dbReference type="Proteomes" id="UP000193925">
    <property type="component" value="Chromosome AFERRI"/>
</dbReference>
<reference evidence="3" key="1">
    <citation type="submission" date="2014-03" db="EMBL/GenBank/DDBJ databases">
        <authorList>
            <person name="Genoscope - CEA"/>
        </authorList>
    </citation>
    <scope>NUCLEOTIDE SEQUENCE [LARGE SCALE GENOMIC DNA]</scope>
    <source>
        <strain evidence="3">CF27</strain>
    </source>
</reference>
<name>A0A060UU74_9PROT</name>
<dbReference type="AlphaFoldDB" id="A0A060UU74"/>
<evidence type="ECO:0000259" key="2">
    <source>
        <dbReference type="SMART" id="SM00382"/>
    </source>
</evidence>
<evidence type="ECO:0000313" key="3">
    <source>
        <dbReference type="EMBL" id="CDQ11940.1"/>
    </source>
</evidence>
<reference evidence="3" key="2">
    <citation type="submission" date="2014-07" db="EMBL/GenBank/DDBJ databases">
        <title>Initial genome analysis of the psychrotolerant acidophile Acidithiobacillus ferrivorans CF27: insights into iron and sulfur oxidation pathways and into biofilm formation.</title>
        <authorList>
            <person name="Talla E."/>
            <person name="Hedrich S."/>
            <person name="Mangenot S."/>
            <person name="Ji B."/>
            <person name="Johnson D.B."/>
            <person name="Barbe V."/>
            <person name="Bonnefoy V."/>
        </authorList>
    </citation>
    <scope>NUCLEOTIDE SEQUENCE [LARGE SCALE GENOMIC DNA]</scope>
    <source>
        <strain evidence="3">CF27</strain>
    </source>
</reference>
<dbReference type="SUPFAM" id="SSF52540">
    <property type="entry name" value="P-loop containing nucleoside triphosphate hydrolases"/>
    <property type="match status" value="1"/>
</dbReference>
<feature type="region of interest" description="Disordered" evidence="1">
    <location>
        <begin position="412"/>
        <end position="452"/>
    </location>
</feature>
<gene>
    <name evidence="4" type="ORF">AFERRI_20277</name>
    <name evidence="3" type="ORF">AFERRI_600166</name>
</gene>
<protein>
    <recommendedName>
        <fullName evidence="2">AAA+ ATPase domain-containing protein</fullName>
    </recommendedName>
</protein>
<feature type="region of interest" description="Disordered" evidence="1">
    <location>
        <begin position="1"/>
        <end position="32"/>
    </location>
</feature>